<feature type="compositionally biased region" description="Basic and acidic residues" evidence="1">
    <location>
        <begin position="140"/>
        <end position="157"/>
    </location>
</feature>
<comment type="caution">
    <text evidence="2">The sequence shown here is derived from an EMBL/GenBank/DDBJ whole genome shotgun (WGS) entry which is preliminary data.</text>
</comment>
<feature type="compositionally biased region" description="Basic and acidic residues" evidence="1">
    <location>
        <begin position="319"/>
        <end position="347"/>
    </location>
</feature>
<evidence type="ECO:0000256" key="1">
    <source>
        <dbReference type="SAM" id="MobiDB-lite"/>
    </source>
</evidence>
<reference evidence="2 3" key="1">
    <citation type="journal article" date="2018" name="G3 (Bethesda)">
        <title>Phylogenetic and Phylogenomic Definition of Rhizopus Species.</title>
        <authorList>
            <person name="Gryganskyi A.P."/>
            <person name="Golan J."/>
            <person name="Dolatabadi S."/>
            <person name="Mondo S."/>
            <person name="Robb S."/>
            <person name="Idnurm A."/>
            <person name="Muszewska A."/>
            <person name="Steczkiewicz K."/>
            <person name="Masonjones S."/>
            <person name="Liao H.L."/>
            <person name="Gajdeczka M.T."/>
            <person name="Anike F."/>
            <person name="Vuek A."/>
            <person name="Anishchenko I.M."/>
            <person name="Voigt K."/>
            <person name="de Hoog G.S."/>
            <person name="Smith M.E."/>
            <person name="Heitman J."/>
            <person name="Vilgalys R."/>
            <person name="Stajich J.E."/>
        </authorList>
    </citation>
    <scope>NUCLEOTIDE SEQUENCE [LARGE SCALE GENOMIC DNA]</scope>
    <source>
        <strain evidence="2 3">LSU 92-RS-03</strain>
    </source>
</reference>
<dbReference type="OrthoDB" id="2290389at2759"/>
<feature type="compositionally biased region" description="Basic and acidic residues" evidence="1">
    <location>
        <begin position="111"/>
        <end position="122"/>
    </location>
</feature>
<keyword evidence="3" id="KW-1185">Reference proteome</keyword>
<protein>
    <submittedName>
        <fullName evidence="2">Uncharacterized protein</fullName>
    </submittedName>
</protein>
<organism evidence="2 3">
    <name type="scientific">Rhizopus stolonifer</name>
    <name type="common">Rhizopus nigricans</name>
    <dbReference type="NCBI Taxonomy" id="4846"/>
    <lineage>
        <taxon>Eukaryota</taxon>
        <taxon>Fungi</taxon>
        <taxon>Fungi incertae sedis</taxon>
        <taxon>Mucoromycota</taxon>
        <taxon>Mucoromycotina</taxon>
        <taxon>Mucoromycetes</taxon>
        <taxon>Mucorales</taxon>
        <taxon>Mucorineae</taxon>
        <taxon>Rhizopodaceae</taxon>
        <taxon>Rhizopus</taxon>
    </lineage>
</organism>
<evidence type="ECO:0000313" key="2">
    <source>
        <dbReference type="EMBL" id="RCH80386.1"/>
    </source>
</evidence>
<feature type="region of interest" description="Disordered" evidence="1">
    <location>
        <begin position="36"/>
        <end position="63"/>
    </location>
</feature>
<sequence length="369" mass="42417">MSSPVHPTSTKYDSKERSLEVINDSRYSKRLKSLVTDTPPRDSFRTAELTSMRSPERISTNYPSPLRRNVINMDRYKTVEVRNEDFGDWRENASSKESQVKQVEETAQVVEKPEPKPSTIEKKKPKANRTPHYMQGTRSFESRLNSKRDEQKHRDFLSPRSGGGITKRVGISKIPKYKSTTTINAIEDIKNGMTPADGYVPMAARIKLFERGLGNSSNKPPIPRITESHSSTKATRKPKPKTSTTNNRSKSSQEYSNSSIPSYARATESATNRSTNYGDHNSQENESKSKREPSKESKKETKKEIKKEVKPFRFATSERAQHHQETFNEKLRLWKIKEEEQNNEKQKRGTKRKIHSDHASTTESKKKRE</sequence>
<evidence type="ECO:0000313" key="3">
    <source>
        <dbReference type="Proteomes" id="UP000253551"/>
    </source>
</evidence>
<accession>A0A367IRX1</accession>
<proteinExistence type="predicted"/>
<feature type="compositionally biased region" description="Low complexity" evidence="1">
    <location>
        <begin position="241"/>
        <end position="252"/>
    </location>
</feature>
<dbReference type="Proteomes" id="UP000253551">
    <property type="component" value="Unassembled WGS sequence"/>
</dbReference>
<feature type="compositionally biased region" description="Basic and acidic residues" evidence="1">
    <location>
        <begin position="356"/>
        <end position="369"/>
    </location>
</feature>
<feature type="compositionally biased region" description="Basic and acidic residues" evidence="1">
    <location>
        <begin position="281"/>
        <end position="311"/>
    </location>
</feature>
<feature type="region of interest" description="Disordered" evidence="1">
    <location>
        <begin position="211"/>
        <end position="369"/>
    </location>
</feature>
<feature type="region of interest" description="Disordered" evidence="1">
    <location>
        <begin position="90"/>
        <end position="167"/>
    </location>
</feature>
<feature type="compositionally biased region" description="Polar residues" evidence="1">
    <location>
        <begin position="48"/>
        <end position="63"/>
    </location>
</feature>
<gene>
    <name evidence="2" type="ORF">CU098_002061</name>
</gene>
<name>A0A367IRX1_RHIST</name>
<feature type="compositionally biased region" description="Polar residues" evidence="1">
    <location>
        <begin position="268"/>
        <end position="280"/>
    </location>
</feature>
<dbReference type="EMBL" id="PJQM01006031">
    <property type="protein sequence ID" value="RCH80386.1"/>
    <property type="molecule type" value="Genomic_DNA"/>
</dbReference>
<feature type="compositionally biased region" description="Basic and acidic residues" evidence="1">
    <location>
        <begin position="90"/>
        <end position="104"/>
    </location>
</feature>
<dbReference type="AlphaFoldDB" id="A0A367IRX1"/>